<reference evidence="2" key="1">
    <citation type="submission" date="2021-11" db="EMBL/GenBank/DDBJ databases">
        <title>Description of a new species Pelosinus isolated from the bottom sediments of Lake Baikal.</title>
        <authorList>
            <person name="Zakharyuk A."/>
        </authorList>
    </citation>
    <scope>NUCLEOTIDE SEQUENCE</scope>
    <source>
        <strain evidence="2">Bkl1</strain>
    </source>
</reference>
<feature type="domain" description="DNA mimic protein DMP19 C-terminal" evidence="1">
    <location>
        <begin position="32"/>
        <end position="142"/>
    </location>
</feature>
<dbReference type="EMBL" id="JAJHJB010000128">
    <property type="protein sequence ID" value="MCC5468738.1"/>
    <property type="molecule type" value="Genomic_DNA"/>
</dbReference>
<dbReference type="Proteomes" id="UP001165492">
    <property type="component" value="Unassembled WGS sequence"/>
</dbReference>
<organism evidence="2 3">
    <name type="scientific">Pelosinus baikalensis</name>
    <dbReference type="NCBI Taxonomy" id="2892015"/>
    <lineage>
        <taxon>Bacteria</taxon>
        <taxon>Bacillati</taxon>
        <taxon>Bacillota</taxon>
        <taxon>Negativicutes</taxon>
        <taxon>Selenomonadales</taxon>
        <taxon>Sporomusaceae</taxon>
        <taxon>Pelosinus</taxon>
    </lineage>
</organism>
<evidence type="ECO:0000313" key="3">
    <source>
        <dbReference type="Proteomes" id="UP001165492"/>
    </source>
</evidence>
<dbReference type="Pfam" id="PF14300">
    <property type="entry name" value="DMP19"/>
    <property type="match status" value="1"/>
</dbReference>
<dbReference type="RefSeq" id="WP_229537592.1">
    <property type="nucleotide sequence ID" value="NZ_JAJHJB010000128.1"/>
</dbReference>
<gene>
    <name evidence="2" type="ORF">LMF89_25745</name>
</gene>
<dbReference type="InterPro" id="IPR025402">
    <property type="entry name" value="DMP19_C"/>
</dbReference>
<evidence type="ECO:0000259" key="1">
    <source>
        <dbReference type="Pfam" id="PF14300"/>
    </source>
</evidence>
<accession>A0ABS8HZZ8</accession>
<protein>
    <submittedName>
        <fullName evidence="2">DMP19 family protein</fullName>
    </submittedName>
</protein>
<dbReference type="Gene3D" id="1.20.1420.60">
    <property type="match status" value="1"/>
</dbReference>
<evidence type="ECO:0000313" key="2">
    <source>
        <dbReference type="EMBL" id="MCC5468738.1"/>
    </source>
</evidence>
<keyword evidence="3" id="KW-1185">Reference proteome</keyword>
<sequence>MVIRTLSQSDIQQDPYQVWNSFVDLLTSEDFEDLNDIQRMAYLCFWYDSEVLNGGHLQYFENRGTVDLKDTVNALTIIGANSQAKLLEDAYYIYSGKSRKQIETIQDYVDVANDGEFDEIDNLFYDSKPQIQDMLEEYLNKHISQFVEII</sequence>
<comment type="caution">
    <text evidence="2">The sequence shown here is derived from an EMBL/GenBank/DDBJ whole genome shotgun (WGS) entry which is preliminary data.</text>
</comment>
<name>A0ABS8HZZ8_9FIRM</name>
<proteinExistence type="predicted"/>